<feature type="compositionally biased region" description="Low complexity" evidence="1">
    <location>
        <begin position="142"/>
        <end position="163"/>
    </location>
</feature>
<sequence>MFFSSRQSHDPPALPALGTLATTFSLLLLCSSNPVTYAESLDHTSASPPLSPRDLVPRDMMGPMPPSYFFQRLPAQSFGPPSYPPMGYGGPMPGGFFNKRAMARRRRRDDLFGGILPIDLKKNHSQPSSGSNPTPGPETKQGSESAPESTPGSTTPPSGSSPSSSPPSNPAAPETVPAPPHAPESAPPSAQPAPAPQQQPATQSGPGSSSVAPPNAAQAPQSPPPAIAQQTPPTEDQTKANSGKPGTLPGLLGGILNTEGDSSIIGGHGQPHHDTTATPENET</sequence>
<reference evidence="3" key="1">
    <citation type="journal article" date="2020" name="Fungal Divers.">
        <title>Resolving the Mortierellaceae phylogeny through synthesis of multi-gene phylogenetics and phylogenomics.</title>
        <authorList>
            <person name="Vandepol N."/>
            <person name="Liber J."/>
            <person name="Desiro A."/>
            <person name="Na H."/>
            <person name="Kennedy M."/>
            <person name="Barry K."/>
            <person name="Grigoriev I.V."/>
            <person name="Miller A.N."/>
            <person name="O'Donnell K."/>
            <person name="Stajich J.E."/>
            <person name="Bonito G."/>
        </authorList>
    </citation>
    <scope>NUCLEOTIDE SEQUENCE</scope>
    <source>
        <strain evidence="3">KOD1015</strain>
    </source>
</reference>
<accession>A0A9P6K9I7</accession>
<dbReference type="AlphaFoldDB" id="A0A9P6K9I7"/>
<feature type="region of interest" description="Disordered" evidence="1">
    <location>
        <begin position="118"/>
        <end position="283"/>
    </location>
</feature>
<feature type="compositionally biased region" description="Low complexity" evidence="1">
    <location>
        <begin position="198"/>
        <end position="220"/>
    </location>
</feature>
<dbReference type="Proteomes" id="UP000780801">
    <property type="component" value="Unassembled WGS sequence"/>
</dbReference>
<feature type="chain" id="PRO_5040181969" evidence="2">
    <location>
        <begin position="39"/>
        <end position="283"/>
    </location>
</feature>
<protein>
    <submittedName>
        <fullName evidence="3">Uncharacterized protein</fullName>
    </submittedName>
</protein>
<feature type="compositionally biased region" description="Pro residues" evidence="1">
    <location>
        <begin position="164"/>
        <end position="197"/>
    </location>
</feature>
<organism evidence="3 4">
    <name type="scientific">Lunasporangiospora selenospora</name>
    <dbReference type="NCBI Taxonomy" id="979761"/>
    <lineage>
        <taxon>Eukaryota</taxon>
        <taxon>Fungi</taxon>
        <taxon>Fungi incertae sedis</taxon>
        <taxon>Mucoromycota</taxon>
        <taxon>Mortierellomycotina</taxon>
        <taxon>Mortierellomycetes</taxon>
        <taxon>Mortierellales</taxon>
        <taxon>Mortierellaceae</taxon>
        <taxon>Lunasporangiospora</taxon>
    </lineage>
</organism>
<dbReference type="EMBL" id="JAABOA010005912">
    <property type="protein sequence ID" value="KAF9572299.1"/>
    <property type="molecule type" value="Genomic_DNA"/>
</dbReference>
<gene>
    <name evidence="3" type="ORF">BGW38_008542</name>
</gene>
<keyword evidence="2" id="KW-0732">Signal</keyword>
<feature type="non-terminal residue" evidence="3">
    <location>
        <position position="283"/>
    </location>
</feature>
<comment type="caution">
    <text evidence="3">The sequence shown here is derived from an EMBL/GenBank/DDBJ whole genome shotgun (WGS) entry which is preliminary data.</text>
</comment>
<keyword evidence="4" id="KW-1185">Reference proteome</keyword>
<proteinExistence type="predicted"/>
<feature type="compositionally biased region" description="Low complexity" evidence="1">
    <location>
        <begin position="243"/>
        <end position="256"/>
    </location>
</feature>
<evidence type="ECO:0000256" key="2">
    <source>
        <dbReference type="SAM" id="SignalP"/>
    </source>
</evidence>
<feature type="signal peptide" evidence="2">
    <location>
        <begin position="1"/>
        <end position="38"/>
    </location>
</feature>
<evidence type="ECO:0000313" key="4">
    <source>
        <dbReference type="Proteomes" id="UP000780801"/>
    </source>
</evidence>
<evidence type="ECO:0000256" key="1">
    <source>
        <dbReference type="SAM" id="MobiDB-lite"/>
    </source>
</evidence>
<name>A0A9P6K9I7_9FUNG</name>
<evidence type="ECO:0000313" key="3">
    <source>
        <dbReference type="EMBL" id="KAF9572299.1"/>
    </source>
</evidence>